<reference evidence="3 4" key="1">
    <citation type="submission" date="2008-07" db="EMBL/GenBank/DDBJ databases">
        <authorList>
            <person name="Tandeau de Marsac N."/>
            <person name="Ferriera S."/>
            <person name="Johnson J."/>
            <person name="Kravitz S."/>
            <person name="Beeson K."/>
            <person name="Sutton G."/>
            <person name="Rogers Y.-H."/>
            <person name="Friedman R."/>
            <person name="Frazier M."/>
            <person name="Venter J.C."/>
        </authorList>
    </citation>
    <scope>NUCLEOTIDE SEQUENCE [LARGE SCALE GENOMIC DNA]</scope>
    <source>
        <strain evidence="3 4">PCC 7420</strain>
    </source>
</reference>
<dbReference type="EMBL" id="DS989845">
    <property type="protein sequence ID" value="EDX76686.1"/>
    <property type="molecule type" value="Genomic_DNA"/>
</dbReference>
<keyword evidence="4" id="KW-1185">Reference proteome</keyword>
<dbReference type="STRING" id="118168.MC7420_1689"/>
<keyword evidence="3" id="KW-0808">Transferase</keyword>
<evidence type="ECO:0000313" key="3">
    <source>
        <dbReference type="EMBL" id="EDX76686.1"/>
    </source>
</evidence>
<dbReference type="AlphaFoldDB" id="B4VMY5"/>
<keyword evidence="1" id="KW-0812">Transmembrane</keyword>
<feature type="domain" description="Phospholipid/glycerol acyltransferase" evidence="2">
    <location>
        <begin position="155"/>
        <end position="277"/>
    </location>
</feature>
<keyword evidence="1" id="KW-1133">Transmembrane helix</keyword>
<dbReference type="eggNOG" id="COG0204">
    <property type="taxonomic scope" value="Bacteria"/>
</dbReference>
<dbReference type="GO" id="GO:0016746">
    <property type="term" value="F:acyltransferase activity"/>
    <property type="evidence" value="ECO:0007669"/>
    <property type="project" value="UniProtKB-KW"/>
</dbReference>
<dbReference type="SMART" id="SM00563">
    <property type="entry name" value="PlsC"/>
    <property type="match status" value="1"/>
</dbReference>
<proteinExistence type="predicted"/>
<sequence>MTANLDIQRFSGKLLSSLLPIAYCLARSAMHPHQTGKSMPNSPTCPYEFSWFDWFCLWYPPGWLILFNRHWQHYHHDPAGWKWLEYGLFLMPGGFYLALLSRWLRLGCRSPHREIEEFYPDYQQVFCDEILDPIMTHYFRAELHLQDNLPPSQSLIVAMNHGGMCFPWDFLGLGYLLRKTEGWVVQPLANVVLFEHPWMIWWLPPAWSKALGGVQAQRDDFEDAVMHKTILLYAPEGVRGPGKGWSKRYQLQTFHPSFIQLSNRYRMPILPVVCLGSEFLHPWAWNVKALAKRVNLPFFPVSPLMIAFVLFPSMGVWAMRTQLRYYLQAFEQPEIEVTSGSNVRSQVYQQAQRLRDKLQHQINQRLSRH</sequence>
<evidence type="ECO:0000313" key="4">
    <source>
        <dbReference type="Proteomes" id="UP000003835"/>
    </source>
</evidence>
<dbReference type="Proteomes" id="UP000003835">
    <property type="component" value="Unassembled WGS sequence"/>
</dbReference>
<feature type="transmembrane region" description="Helical" evidence="1">
    <location>
        <begin position="297"/>
        <end position="318"/>
    </location>
</feature>
<keyword evidence="3" id="KW-0012">Acyltransferase</keyword>
<evidence type="ECO:0000259" key="2">
    <source>
        <dbReference type="SMART" id="SM00563"/>
    </source>
</evidence>
<dbReference type="HOGENOM" id="CLU_818099_0_0_3"/>
<gene>
    <name evidence="3" type="ORF">MC7420_1689</name>
</gene>
<dbReference type="Pfam" id="PF01553">
    <property type="entry name" value="Acyltransferase"/>
    <property type="match status" value="1"/>
</dbReference>
<keyword evidence="1" id="KW-0472">Membrane</keyword>
<dbReference type="InterPro" id="IPR002123">
    <property type="entry name" value="Plipid/glycerol_acylTrfase"/>
</dbReference>
<name>B4VMY5_9CYAN</name>
<evidence type="ECO:0000256" key="1">
    <source>
        <dbReference type="SAM" id="Phobius"/>
    </source>
</evidence>
<organism evidence="3 4">
    <name type="scientific">Coleofasciculus chthonoplastes PCC 7420</name>
    <dbReference type="NCBI Taxonomy" id="118168"/>
    <lineage>
        <taxon>Bacteria</taxon>
        <taxon>Bacillati</taxon>
        <taxon>Cyanobacteriota</taxon>
        <taxon>Cyanophyceae</taxon>
        <taxon>Coleofasciculales</taxon>
        <taxon>Coleofasciculaceae</taxon>
        <taxon>Coleofasciculus</taxon>
    </lineage>
</organism>
<accession>B4VMY5</accession>
<dbReference type="SUPFAM" id="SSF69593">
    <property type="entry name" value="Glycerol-3-phosphate (1)-acyltransferase"/>
    <property type="match status" value="1"/>
</dbReference>
<protein>
    <submittedName>
        <fullName evidence="3">Acyltransferase domain protein</fullName>
    </submittedName>
</protein>